<proteinExistence type="predicted"/>
<organism evidence="1 2">
    <name type="scientific">Candidatus Kaiserbacteria bacterium RIFCSPHIGHO2_01_FULL_56_24</name>
    <dbReference type="NCBI Taxonomy" id="1798487"/>
    <lineage>
        <taxon>Bacteria</taxon>
        <taxon>Candidatus Kaiseribacteriota</taxon>
    </lineage>
</organism>
<evidence type="ECO:0000313" key="1">
    <source>
        <dbReference type="EMBL" id="OGG57658.1"/>
    </source>
</evidence>
<dbReference type="EMBL" id="MFLA01000047">
    <property type="protein sequence ID" value="OGG57658.1"/>
    <property type="molecule type" value="Genomic_DNA"/>
</dbReference>
<name>A0A1F6D897_9BACT</name>
<evidence type="ECO:0000313" key="2">
    <source>
        <dbReference type="Proteomes" id="UP000176377"/>
    </source>
</evidence>
<protein>
    <recommendedName>
        <fullName evidence="3">SinR family protein</fullName>
    </recommendedName>
</protein>
<reference evidence="1 2" key="1">
    <citation type="journal article" date="2016" name="Nat. Commun.">
        <title>Thousands of microbial genomes shed light on interconnected biogeochemical processes in an aquifer system.</title>
        <authorList>
            <person name="Anantharaman K."/>
            <person name="Brown C.T."/>
            <person name="Hug L.A."/>
            <person name="Sharon I."/>
            <person name="Castelle C.J."/>
            <person name="Probst A.J."/>
            <person name="Thomas B.C."/>
            <person name="Singh A."/>
            <person name="Wilkins M.J."/>
            <person name="Karaoz U."/>
            <person name="Brodie E.L."/>
            <person name="Williams K.H."/>
            <person name="Hubbard S.S."/>
            <person name="Banfield J.F."/>
        </authorList>
    </citation>
    <scope>NUCLEOTIDE SEQUENCE [LARGE SCALE GENOMIC DNA]</scope>
</reference>
<sequence>MNKFLISYDLGGPETRLDYVRLINYIKTYENWAKPLQSVWIILTDQTAEEVRDGIKNHIDSNDKIMIIEVTGNWATFGIKKEVTDWMQGLQD</sequence>
<dbReference type="Proteomes" id="UP000176377">
    <property type="component" value="Unassembled WGS sequence"/>
</dbReference>
<gene>
    <name evidence="1" type="ORF">A2765_05975</name>
</gene>
<accession>A0A1F6D897</accession>
<dbReference type="AlphaFoldDB" id="A0A1F6D897"/>
<comment type="caution">
    <text evidence="1">The sequence shown here is derived from an EMBL/GenBank/DDBJ whole genome shotgun (WGS) entry which is preliminary data.</text>
</comment>
<evidence type="ECO:0008006" key="3">
    <source>
        <dbReference type="Google" id="ProtNLM"/>
    </source>
</evidence>